<dbReference type="RefSeq" id="WP_168817760.1">
    <property type="nucleotide sequence ID" value="NZ_CP051217.1"/>
</dbReference>
<evidence type="ECO:0000256" key="3">
    <source>
        <dbReference type="ARBA" id="ARBA00022490"/>
    </source>
</evidence>
<comment type="similarity">
    <text evidence="2">Belongs to the FliS family.</text>
</comment>
<dbReference type="GO" id="GO:0044780">
    <property type="term" value="P:bacterial-type flagellum assembly"/>
    <property type="evidence" value="ECO:0007669"/>
    <property type="project" value="InterPro"/>
</dbReference>
<evidence type="ECO:0000313" key="6">
    <source>
        <dbReference type="EMBL" id="QJB68031.1"/>
    </source>
</evidence>
<keyword evidence="7" id="KW-1185">Reference proteome</keyword>
<dbReference type="PANTHER" id="PTHR34773:SF1">
    <property type="entry name" value="FLAGELLAR SECRETION CHAPERONE FLIS"/>
    <property type="match status" value="1"/>
</dbReference>
<sequence>MTFQSRIQRASRYQSIAKESRVAAANPYELVAVLFEELRETLNLMIESARRGDDARIFQYRAKSLSILNGLDESLDFEVAGDLAQTLHIIYTEAAKRIQMDARESSIERVESAREMIHEIEKAWTAIAPFN</sequence>
<keyword evidence="3" id="KW-0963">Cytoplasm</keyword>
<dbReference type="EMBL" id="CP051217">
    <property type="protein sequence ID" value="QJB68031.1"/>
    <property type="molecule type" value="Genomic_DNA"/>
</dbReference>
<dbReference type="SUPFAM" id="SSF101116">
    <property type="entry name" value="Flagellar export chaperone FliS"/>
    <property type="match status" value="1"/>
</dbReference>
<dbReference type="InterPro" id="IPR036584">
    <property type="entry name" value="FliS_sf"/>
</dbReference>
<dbReference type="InterPro" id="IPR003713">
    <property type="entry name" value="FliS"/>
</dbReference>
<dbReference type="Gene3D" id="1.20.120.340">
    <property type="entry name" value="Flagellar protein FliS"/>
    <property type="match status" value="1"/>
</dbReference>
<organism evidence="6 7">
    <name type="scientific">Parasphingorhabdus halotolerans</name>
    <dbReference type="NCBI Taxonomy" id="2725558"/>
    <lineage>
        <taxon>Bacteria</taxon>
        <taxon>Pseudomonadati</taxon>
        <taxon>Pseudomonadota</taxon>
        <taxon>Alphaproteobacteria</taxon>
        <taxon>Sphingomonadales</taxon>
        <taxon>Sphingomonadaceae</taxon>
        <taxon>Parasphingorhabdus</taxon>
    </lineage>
</organism>
<comment type="subcellular location">
    <subcellularLocation>
        <location evidence="1">Cytoplasm</location>
        <location evidence="1">Cytosol</location>
    </subcellularLocation>
</comment>
<dbReference type="KEGG" id="phao:HF685_00840"/>
<dbReference type="Proteomes" id="UP000501600">
    <property type="component" value="Chromosome"/>
</dbReference>
<dbReference type="GO" id="GO:0071973">
    <property type="term" value="P:bacterial-type flagellum-dependent cell motility"/>
    <property type="evidence" value="ECO:0007669"/>
    <property type="project" value="TreeGrafter"/>
</dbReference>
<keyword evidence="6" id="KW-0969">Cilium</keyword>
<evidence type="ECO:0000313" key="7">
    <source>
        <dbReference type="Proteomes" id="UP000501600"/>
    </source>
</evidence>
<evidence type="ECO:0000256" key="5">
    <source>
        <dbReference type="ARBA" id="ARBA00023186"/>
    </source>
</evidence>
<evidence type="ECO:0000256" key="2">
    <source>
        <dbReference type="ARBA" id="ARBA00008787"/>
    </source>
</evidence>
<keyword evidence="6" id="KW-0282">Flagellum</keyword>
<reference evidence="6 7" key="1">
    <citation type="submission" date="2020-04" db="EMBL/GenBank/DDBJ databases">
        <title>Genome sequence for Sphingorhabdus sp. strain M1.</title>
        <authorList>
            <person name="Park S.-J."/>
        </authorList>
    </citation>
    <scope>NUCLEOTIDE SEQUENCE [LARGE SCALE GENOMIC DNA]</scope>
    <source>
        <strain evidence="6 7">JK6</strain>
    </source>
</reference>
<accession>A0A6H2DJV7</accession>
<dbReference type="AlphaFoldDB" id="A0A6H2DJV7"/>
<keyword evidence="6" id="KW-0966">Cell projection</keyword>
<gene>
    <name evidence="6" type="ORF">HF685_00840</name>
</gene>
<protein>
    <submittedName>
        <fullName evidence="6">Flagellar protein FliS</fullName>
    </submittedName>
</protein>
<keyword evidence="4" id="KW-1005">Bacterial flagellum biogenesis</keyword>
<dbReference type="Pfam" id="PF02561">
    <property type="entry name" value="FliS"/>
    <property type="match status" value="1"/>
</dbReference>
<name>A0A6H2DJV7_9SPHN</name>
<dbReference type="PANTHER" id="PTHR34773">
    <property type="entry name" value="FLAGELLAR SECRETION CHAPERONE FLIS"/>
    <property type="match status" value="1"/>
</dbReference>
<proteinExistence type="inferred from homology"/>
<evidence type="ECO:0000256" key="4">
    <source>
        <dbReference type="ARBA" id="ARBA00022795"/>
    </source>
</evidence>
<keyword evidence="5" id="KW-0143">Chaperone</keyword>
<evidence type="ECO:0000256" key="1">
    <source>
        <dbReference type="ARBA" id="ARBA00004514"/>
    </source>
</evidence>
<dbReference type="GO" id="GO:0005829">
    <property type="term" value="C:cytosol"/>
    <property type="evidence" value="ECO:0007669"/>
    <property type="project" value="UniProtKB-SubCell"/>
</dbReference>